<dbReference type="GO" id="GO:0046872">
    <property type="term" value="F:metal ion binding"/>
    <property type="evidence" value="ECO:0007669"/>
    <property type="project" value="UniProtKB-KW"/>
</dbReference>
<sequence length="445" mass="51251">MSPLSKIYTFSLPLLLSFSFYNLSVHSPSIFASLTKDPLSLQHDSDFVGVSFLFLVVGMTLGSLLSNKKGDDGKSKSRSGLKKSSVVYPLDKIEACSSDKDKFVVMFETLKQQMLSHMSTSHEMPPEACRWVGDMIQYNVIGGKLNRGITVLAVQRTLKSAKMKKSCKLTSLEVARASVLGWSIEWLQAFFLVADDVMDDSQTRRGQPCWYKRPEVGMIAINDSFLLESFIYTMLKMHFGEEEYYSRLRDLFLEVTQQTEFGQLLDLTSQPQGGPIDLNRFTETRYKQIVKYKTAFYTFYLPIAIGMITSGVTEERAYTQAKKICCIMGEYFQIQDDYLDCYGKPEDIGKIGTDIQDNKCSWLVVQALKNCSVKQRKVLEQNYGVWDDKKVKKVKQLYEELQIERMFKAYEEESYKEIQKQLESVRELPKEVFELLLKKIYKRSK</sequence>
<dbReference type="InterPro" id="IPR033749">
    <property type="entry name" value="Polyprenyl_synt_CS"/>
</dbReference>
<organism evidence="8 9">
    <name type="scientific">Triparma strigata</name>
    <dbReference type="NCBI Taxonomy" id="1606541"/>
    <lineage>
        <taxon>Eukaryota</taxon>
        <taxon>Sar</taxon>
        <taxon>Stramenopiles</taxon>
        <taxon>Ochrophyta</taxon>
        <taxon>Bolidophyceae</taxon>
        <taxon>Parmales</taxon>
        <taxon>Triparmaceae</taxon>
        <taxon>Triparma</taxon>
    </lineage>
</organism>
<evidence type="ECO:0000313" key="9">
    <source>
        <dbReference type="Proteomes" id="UP001165085"/>
    </source>
</evidence>
<evidence type="ECO:0008006" key="10">
    <source>
        <dbReference type="Google" id="ProtNLM"/>
    </source>
</evidence>
<dbReference type="GO" id="GO:0042811">
    <property type="term" value="P:pheromone biosynthetic process"/>
    <property type="evidence" value="ECO:0007669"/>
    <property type="project" value="UniProtKB-ARBA"/>
</dbReference>
<keyword evidence="7" id="KW-0472">Membrane</keyword>
<reference evidence="9" key="1">
    <citation type="journal article" date="2023" name="Commun. Biol.">
        <title>Genome analysis of Parmales, the sister group of diatoms, reveals the evolutionary specialization of diatoms from phago-mixotrophs to photoautotrophs.</title>
        <authorList>
            <person name="Ban H."/>
            <person name="Sato S."/>
            <person name="Yoshikawa S."/>
            <person name="Yamada K."/>
            <person name="Nakamura Y."/>
            <person name="Ichinomiya M."/>
            <person name="Sato N."/>
            <person name="Blanc-Mathieu R."/>
            <person name="Endo H."/>
            <person name="Kuwata A."/>
            <person name="Ogata H."/>
        </authorList>
    </citation>
    <scope>NUCLEOTIDE SEQUENCE [LARGE SCALE GENOMIC DNA]</scope>
    <source>
        <strain evidence="9">NIES 3701</strain>
    </source>
</reference>
<dbReference type="InterPro" id="IPR039702">
    <property type="entry name" value="FPS1-like"/>
</dbReference>
<dbReference type="Pfam" id="PF00348">
    <property type="entry name" value="polyprenyl_synt"/>
    <property type="match status" value="1"/>
</dbReference>
<feature type="transmembrane region" description="Helical" evidence="7">
    <location>
        <begin position="295"/>
        <end position="313"/>
    </location>
</feature>
<keyword evidence="4" id="KW-0460">Magnesium</keyword>
<proteinExistence type="inferred from homology"/>
<evidence type="ECO:0000256" key="3">
    <source>
        <dbReference type="ARBA" id="ARBA00022723"/>
    </source>
</evidence>
<dbReference type="GO" id="GO:0005737">
    <property type="term" value="C:cytoplasm"/>
    <property type="evidence" value="ECO:0007669"/>
    <property type="project" value="TreeGrafter"/>
</dbReference>
<evidence type="ECO:0000256" key="4">
    <source>
        <dbReference type="ARBA" id="ARBA00022842"/>
    </source>
</evidence>
<dbReference type="InterPro" id="IPR008949">
    <property type="entry name" value="Isoprenoid_synthase_dom_sf"/>
</dbReference>
<dbReference type="OrthoDB" id="10257492at2759"/>
<dbReference type="InterPro" id="IPR000092">
    <property type="entry name" value="Polyprenyl_synt"/>
</dbReference>
<keyword evidence="2 6" id="KW-0808">Transferase</keyword>
<dbReference type="SUPFAM" id="SSF48576">
    <property type="entry name" value="Terpenoid synthases"/>
    <property type="match status" value="1"/>
</dbReference>
<evidence type="ECO:0000313" key="8">
    <source>
        <dbReference type="EMBL" id="GMH95012.1"/>
    </source>
</evidence>
<evidence type="ECO:0000256" key="5">
    <source>
        <dbReference type="ARBA" id="ARBA00033740"/>
    </source>
</evidence>
<comment type="similarity">
    <text evidence="6">Belongs to the FPP/GGPP synthase family.</text>
</comment>
<protein>
    <recommendedName>
        <fullName evidence="10">Farnesyl pyrophosphate synthase</fullName>
    </recommendedName>
</protein>
<keyword evidence="9" id="KW-1185">Reference proteome</keyword>
<comment type="cofactor">
    <cofactor evidence="1">
        <name>Mg(2+)</name>
        <dbReference type="ChEBI" id="CHEBI:18420"/>
    </cofactor>
</comment>
<dbReference type="CDD" id="cd00685">
    <property type="entry name" value="Trans_IPPS_HT"/>
    <property type="match status" value="1"/>
</dbReference>
<comment type="pathway">
    <text evidence="5">Pheromone biosynthesis.</text>
</comment>
<dbReference type="PANTHER" id="PTHR11525">
    <property type="entry name" value="FARNESYL-PYROPHOSPHATE SYNTHETASE"/>
    <property type="match status" value="1"/>
</dbReference>
<dbReference type="FunFam" id="1.10.600.10:FF:000021">
    <property type="entry name" value="Farnesyl pyrophosphate synthase"/>
    <property type="match status" value="1"/>
</dbReference>
<evidence type="ECO:0000256" key="1">
    <source>
        <dbReference type="ARBA" id="ARBA00001946"/>
    </source>
</evidence>
<dbReference type="SFLD" id="SFLDS00005">
    <property type="entry name" value="Isoprenoid_Synthase_Type_I"/>
    <property type="match status" value="1"/>
</dbReference>
<keyword evidence="7" id="KW-1133">Transmembrane helix</keyword>
<dbReference type="GO" id="GO:0004161">
    <property type="term" value="F:dimethylallyltranstransferase activity"/>
    <property type="evidence" value="ECO:0007669"/>
    <property type="project" value="TreeGrafter"/>
</dbReference>
<keyword evidence="7" id="KW-0812">Transmembrane</keyword>
<dbReference type="AlphaFoldDB" id="A0A9W7EYE5"/>
<dbReference type="EMBL" id="BRXY01000437">
    <property type="protein sequence ID" value="GMH95012.1"/>
    <property type="molecule type" value="Genomic_DNA"/>
</dbReference>
<evidence type="ECO:0000256" key="2">
    <source>
        <dbReference type="ARBA" id="ARBA00022679"/>
    </source>
</evidence>
<dbReference type="GO" id="GO:0045337">
    <property type="term" value="P:farnesyl diphosphate biosynthetic process"/>
    <property type="evidence" value="ECO:0007669"/>
    <property type="project" value="TreeGrafter"/>
</dbReference>
<gene>
    <name evidence="8" type="ORF">TrST_g1543</name>
</gene>
<dbReference type="SFLD" id="SFLDG01017">
    <property type="entry name" value="Polyprenyl_Transferase_Like"/>
    <property type="match status" value="1"/>
</dbReference>
<feature type="transmembrane region" description="Helical" evidence="7">
    <location>
        <begin position="48"/>
        <end position="66"/>
    </location>
</feature>
<dbReference type="PANTHER" id="PTHR11525:SF0">
    <property type="entry name" value="FARNESYL PYROPHOSPHATE SYNTHASE"/>
    <property type="match status" value="1"/>
</dbReference>
<name>A0A9W7EYE5_9STRA</name>
<dbReference type="Gene3D" id="1.10.600.10">
    <property type="entry name" value="Farnesyl Diphosphate Synthase"/>
    <property type="match status" value="1"/>
</dbReference>
<evidence type="ECO:0000256" key="7">
    <source>
        <dbReference type="SAM" id="Phobius"/>
    </source>
</evidence>
<keyword evidence="3" id="KW-0479">Metal-binding</keyword>
<dbReference type="PROSITE" id="PS00723">
    <property type="entry name" value="POLYPRENYL_SYNTHASE_1"/>
    <property type="match status" value="1"/>
</dbReference>
<dbReference type="Proteomes" id="UP001165085">
    <property type="component" value="Unassembled WGS sequence"/>
</dbReference>
<dbReference type="GO" id="GO:0004337">
    <property type="term" value="F:(2E,6E)-farnesyl diphosphate synthase activity"/>
    <property type="evidence" value="ECO:0007669"/>
    <property type="project" value="TreeGrafter"/>
</dbReference>
<dbReference type="PROSITE" id="PS00444">
    <property type="entry name" value="POLYPRENYL_SYNTHASE_2"/>
    <property type="match status" value="1"/>
</dbReference>
<evidence type="ECO:0000256" key="6">
    <source>
        <dbReference type="RuleBase" id="RU004466"/>
    </source>
</evidence>
<accession>A0A9W7EYE5</accession>
<comment type="caution">
    <text evidence="8">The sequence shown here is derived from an EMBL/GenBank/DDBJ whole genome shotgun (WGS) entry which is preliminary data.</text>
</comment>